<reference evidence="3 4" key="1">
    <citation type="journal article" date="2013" name="Plant Cell">
        <title>The transition from a phytopathogenic smut ancestor to an anamorphic biocontrol agent deciphered by comparative whole-genome analysis.</title>
        <authorList>
            <person name="Lefebvre F."/>
            <person name="Joly D.L."/>
            <person name="Labbe C."/>
            <person name="Teichmann B."/>
            <person name="Linning R."/>
            <person name="Belzile F."/>
            <person name="Bakkeren G."/>
            <person name="Belanger R.R."/>
        </authorList>
    </citation>
    <scope>NUCLEOTIDE SEQUENCE [LARGE SCALE GENOMIC DNA]</scope>
    <source>
        <strain evidence="3 4">PF-1</strain>
    </source>
</reference>
<evidence type="ECO:0000256" key="1">
    <source>
        <dbReference type="SAM" id="MobiDB-lite"/>
    </source>
</evidence>
<evidence type="ECO:0000313" key="3">
    <source>
        <dbReference type="EMBL" id="EPQ28386.1"/>
    </source>
</evidence>
<dbReference type="SUPFAM" id="SSF81383">
    <property type="entry name" value="F-box domain"/>
    <property type="match status" value="1"/>
</dbReference>
<feature type="region of interest" description="Disordered" evidence="1">
    <location>
        <begin position="921"/>
        <end position="948"/>
    </location>
</feature>
<gene>
    <name evidence="3" type="ORF">PFL1_04213</name>
</gene>
<dbReference type="OrthoDB" id="28868at2759"/>
<dbReference type="EMBL" id="KE361635">
    <property type="protein sequence ID" value="EPQ28386.1"/>
    <property type="molecule type" value="Genomic_DNA"/>
</dbReference>
<feature type="compositionally biased region" description="Basic and acidic residues" evidence="1">
    <location>
        <begin position="282"/>
        <end position="292"/>
    </location>
</feature>
<name>A0A061HCQ6_9BASI</name>
<dbReference type="PANTHER" id="PTHR31350">
    <property type="entry name" value="SI:DKEY-261L7.2"/>
    <property type="match status" value="1"/>
</dbReference>
<dbReference type="Pfam" id="PF13369">
    <property type="entry name" value="Transglut_core2"/>
    <property type="match status" value="1"/>
</dbReference>
<dbReference type="GeneID" id="19318319"/>
<feature type="compositionally biased region" description="Acidic residues" evidence="1">
    <location>
        <begin position="1035"/>
        <end position="1052"/>
    </location>
</feature>
<accession>A0A061HCQ6</accession>
<feature type="domain" description="F-box" evidence="2">
    <location>
        <begin position="1"/>
        <end position="47"/>
    </location>
</feature>
<feature type="region of interest" description="Disordered" evidence="1">
    <location>
        <begin position="1030"/>
        <end position="1103"/>
    </location>
</feature>
<feature type="compositionally biased region" description="Basic and acidic residues" evidence="1">
    <location>
        <begin position="1093"/>
        <end position="1103"/>
    </location>
</feature>
<feature type="compositionally biased region" description="Basic and acidic residues" evidence="1">
    <location>
        <begin position="750"/>
        <end position="759"/>
    </location>
</feature>
<dbReference type="InterPro" id="IPR001810">
    <property type="entry name" value="F-box_dom"/>
</dbReference>
<feature type="region of interest" description="Disordered" evidence="1">
    <location>
        <begin position="268"/>
        <end position="305"/>
    </location>
</feature>
<dbReference type="AlphaFoldDB" id="A0A061HCQ6"/>
<feature type="compositionally biased region" description="Basic and acidic residues" evidence="1">
    <location>
        <begin position="726"/>
        <end position="738"/>
    </location>
</feature>
<dbReference type="Gene3D" id="1.20.1280.50">
    <property type="match status" value="1"/>
</dbReference>
<sequence>MASTPDLPQEIFASILAYLDPISLSAASQANRLLHRIATHPSLWKTPYLLRWSTGDVHRERRRRTLQWRLRHLSQQLDAWARRANQLAGQDPVQAQTSRSDYSPDGTFLFFSPPRLAARNDAAGDQPDFYRLFLERIRIDQEVLDLLYHQVEATHSRIPAVEQLALRFGDDAKDVLRAVVSAQLSGPSGTDHGLPASDDLLAGKDKGKAVPYQRPHEPTPRYRLRAYDVHLPTTMRSDSHHLVILHRAREMLEHLQRAEAMRRLKQLDRQAMRASTTATDQNSDRADDGGDIRDDEDDDDGSLFPVDSTEKAISILAMFRGGELYLVRQELDVLAAACDLYLQSVRPDLASAAGHRADDGQSRSEEVARAMALAIGDFLRDNGFRGARTGLFQDLDNHFLHHCLETNRETIPLSLTVIFCAVANRLGLRASLCNFPTRILAVVNYSSASHAPDDKRFWLDVAEYTIRPAQSGPGAATQFAPILTQADLQRWIDQLHLAHRADFILPARPTEMVVRAARNIVASVQRAQILPRQARPGEGAGSQADAAEARRETHPQAGRFADGRERPDRLFLKLRHGWVPTQEQDSVYQLRCGTAAAAKAPPEDFAAWKMLQRYRSESSTFRASSAAVQGCPNGFAAWIEARHADDDWTHRLASQRHRASAWSEHDQQASMYAAANGFVRLTDELGDRGADWIAGLIQSYFPLDVGQVQRDFLGVAESPPAASFGRRAEDRDENHSESGSDSSFEGSFSGREERGDRSAQAKLAGRTYMRNPGVRFLLGSMMETVRSKDAMEPKVNPRPGRAARMAREARQASGSATEATPTDAHAGDGEPSAGQGAGEDEQEDPVTYRVGTLFRHRTYGYLACTLGWDSRCAAPEEWIQNMGVDQLPPPSTIEPGAARPQRDNIGGTDAAAAAVDDEWVASPTSPPVRGGFKSTRMKRDKRGGRHQPFYHSQVADGTRRYVAEVNVVPLPLPPSRRSSQVGHGSERQQDHAERDRDAADIRTLLRLRGLGEYFRCFDYATGRMRRNRETREMFPDDWSDDEGEGGVEEETDGKDQGPQEGGALGLKLAASPPPPPPPPPAQAAPPSSVGIEDTERVSEDGSW</sequence>
<evidence type="ECO:0000313" key="4">
    <source>
        <dbReference type="Proteomes" id="UP000053664"/>
    </source>
</evidence>
<dbReference type="InterPro" id="IPR032698">
    <property type="entry name" value="SirB1_N"/>
</dbReference>
<dbReference type="SUPFAM" id="SSF141255">
    <property type="entry name" value="YccV-like"/>
    <property type="match status" value="1"/>
</dbReference>
<feature type="compositionally biased region" description="Basic residues" evidence="1">
    <location>
        <begin position="935"/>
        <end position="945"/>
    </location>
</feature>
<dbReference type="PROSITE" id="PS50181">
    <property type="entry name" value="FBOX"/>
    <property type="match status" value="1"/>
</dbReference>
<feature type="compositionally biased region" description="Pro residues" evidence="1">
    <location>
        <begin position="1071"/>
        <end position="1083"/>
    </location>
</feature>
<protein>
    <recommendedName>
        <fullName evidence="2">F-box domain-containing protein</fullName>
    </recommendedName>
</protein>
<evidence type="ECO:0000259" key="2">
    <source>
        <dbReference type="PROSITE" id="PS50181"/>
    </source>
</evidence>
<dbReference type="HOGENOM" id="CLU_012388_0_0_1"/>
<dbReference type="GO" id="GO:0003677">
    <property type="term" value="F:DNA binding"/>
    <property type="evidence" value="ECO:0007669"/>
    <property type="project" value="InterPro"/>
</dbReference>
<dbReference type="eggNOG" id="ENOG502QS7Z">
    <property type="taxonomic scope" value="Eukaryota"/>
</dbReference>
<dbReference type="PANTHER" id="PTHR31350:SF27">
    <property type="entry name" value="HEMIMETHYLATED DNA-BINDING DOMAIN-CONTAINING PROTEIN"/>
    <property type="match status" value="1"/>
</dbReference>
<dbReference type="RefSeq" id="XP_007879927.1">
    <property type="nucleotide sequence ID" value="XM_007881736.1"/>
</dbReference>
<feature type="region of interest" description="Disordered" evidence="1">
    <location>
        <begin position="970"/>
        <end position="997"/>
    </location>
</feature>
<organism evidence="3 4">
    <name type="scientific">Pseudozyma flocculosa PF-1</name>
    <dbReference type="NCBI Taxonomy" id="1277687"/>
    <lineage>
        <taxon>Eukaryota</taxon>
        <taxon>Fungi</taxon>
        <taxon>Dikarya</taxon>
        <taxon>Basidiomycota</taxon>
        <taxon>Ustilaginomycotina</taxon>
        <taxon>Ustilaginomycetes</taxon>
        <taxon>Ustilaginales</taxon>
        <taxon>Ustilaginaceae</taxon>
        <taxon>Pseudozyma</taxon>
    </lineage>
</organism>
<feature type="region of interest" description="Disordered" evidence="1">
    <location>
        <begin position="720"/>
        <end position="765"/>
    </location>
</feature>
<proteinExistence type="predicted"/>
<dbReference type="Gene3D" id="2.30.30.390">
    <property type="entry name" value="Hemimethylated DNA-binding domain"/>
    <property type="match status" value="1"/>
</dbReference>
<dbReference type="InterPro" id="IPR011722">
    <property type="entry name" value="Hemimethylated_DNA-bd_dom"/>
</dbReference>
<feature type="region of interest" description="Disordered" evidence="1">
    <location>
        <begin position="785"/>
        <end position="845"/>
    </location>
</feature>
<dbReference type="Pfam" id="PF08755">
    <property type="entry name" value="YccV-like"/>
    <property type="match status" value="1"/>
</dbReference>
<dbReference type="SMART" id="SM00992">
    <property type="entry name" value="YccV-like"/>
    <property type="match status" value="1"/>
</dbReference>
<dbReference type="InterPro" id="IPR036623">
    <property type="entry name" value="Hemimethylated_DNA-bd_sf"/>
</dbReference>
<dbReference type="Pfam" id="PF12937">
    <property type="entry name" value="F-box-like"/>
    <property type="match status" value="1"/>
</dbReference>
<feature type="compositionally biased region" description="Basic and acidic residues" evidence="1">
    <location>
        <begin position="984"/>
        <end position="997"/>
    </location>
</feature>
<dbReference type="Proteomes" id="UP000053664">
    <property type="component" value="Unassembled WGS sequence"/>
</dbReference>
<dbReference type="InterPro" id="IPR036047">
    <property type="entry name" value="F-box-like_dom_sf"/>
</dbReference>
<feature type="compositionally biased region" description="Low complexity" evidence="1">
    <location>
        <begin position="739"/>
        <end position="749"/>
    </location>
</feature>
<dbReference type="KEGG" id="pfp:PFL1_04213"/>
<feature type="region of interest" description="Disordered" evidence="1">
    <location>
        <begin position="532"/>
        <end position="562"/>
    </location>
</feature>